<proteinExistence type="predicted"/>
<organism evidence="1 2">
    <name type="scientific">Hoylesella loescheii DSM 19665 = JCM 12249 = ATCC 15930</name>
    <dbReference type="NCBI Taxonomy" id="1122985"/>
    <lineage>
        <taxon>Bacteria</taxon>
        <taxon>Pseudomonadati</taxon>
        <taxon>Bacteroidota</taxon>
        <taxon>Bacteroidia</taxon>
        <taxon>Bacteroidales</taxon>
        <taxon>Prevotellaceae</taxon>
        <taxon>Hoylesella</taxon>
    </lineage>
</organism>
<comment type="caution">
    <text evidence="1">The sequence shown here is derived from an EMBL/GenBank/DDBJ whole genome shotgun (WGS) entry which is preliminary data.</text>
</comment>
<name>A0A069QH68_HOYLO</name>
<protein>
    <submittedName>
        <fullName evidence="1">Uncharacterized protein</fullName>
    </submittedName>
</protein>
<evidence type="ECO:0000313" key="1">
    <source>
        <dbReference type="EMBL" id="KDR52188.1"/>
    </source>
</evidence>
<gene>
    <name evidence="1" type="ORF">HMPREF1991_01722</name>
</gene>
<evidence type="ECO:0000313" key="2">
    <source>
        <dbReference type="Proteomes" id="UP000027442"/>
    </source>
</evidence>
<dbReference type="PATRIC" id="fig|1122985.7.peg.1790"/>
<reference evidence="1 2" key="1">
    <citation type="submission" date="2013-08" db="EMBL/GenBank/DDBJ databases">
        <authorList>
            <person name="Weinstock G."/>
            <person name="Sodergren E."/>
            <person name="Wylie T."/>
            <person name="Fulton L."/>
            <person name="Fulton R."/>
            <person name="Fronick C."/>
            <person name="O'Laughlin M."/>
            <person name="Godfrey J."/>
            <person name="Miner T."/>
            <person name="Herter B."/>
            <person name="Appelbaum E."/>
            <person name="Cordes M."/>
            <person name="Lek S."/>
            <person name="Wollam A."/>
            <person name="Pepin K.H."/>
            <person name="Palsikar V.B."/>
            <person name="Mitreva M."/>
            <person name="Wilson R.K."/>
        </authorList>
    </citation>
    <scope>NUCLEOTIDE SEQUENCE [LARGE SCALE GENOMIC DNA]</scope>
    <source>
        <strain evidence="1 2">ATCC 15930</strain>
    </source>
</reference>
<dbReference type="AlphaFoldDB" id="A0A069QH68"/>
<accession>A0A069QH68</accession>
<dbReference type="Proteomes" id="UP000027442">
    <property type="component" value="Unassembled WGS sequence"/>
</dbReference>
<sequence length="55" mass="6406">MSLCFSFFILSFHLFSLSLFVSLPFQKPNRYAVDGATPLVRTWVVTSNLFHYCQQ</sequence>
<dbReference type="EMBL" id="JNGW01000073">
    <property type="protein sequence ID" value="KDR52188.1"/>
    <property type="molecule type" value="Genomic_DNA"/>
</dbReference>
<keyword evidence="2" id="KW-1185">Reference proteome</keyword>
<dbReference type="HOGENOM" id="CLU_3028492_0_0_10"/>